<organism evidence="2 3">
    <name type="scientific">Nakaseomyces bracarensis</name>
    <dbReference type="NCBI Taxonomy" id="273131"/>
    <lineage>
        <taxon>Eukaryota</taxon>
        <taxon>Fungi</taxon>
        <taxon>Dikarya</taxon>
        <taxon>Ascomycota</taxon>
        <taxon>Saccharomycotina</taxon>
        <taxon>Saccharomycetes</taxon>
        <taxon>Saccharomycetales</taxon>
        <taxon>Saccharomycetaceae</taxon>
        <taxon>Nakaseomyces</taxon>
    </lineage>
</organism>
<dbReference type="Proteomes" id="UP001623330">
    <property type="component" value="Unassembled WGS sequence"/>
</dbReference>
<dbReference type="EMBL" id="JBEVYD010000012">
    <property type="protein sequence ID" value="KAL3228982.1"/>
    <property type="molecule type" value="Genomic_DNA"/>
</dbReference>
<comment type="caution">
    <text evidence="2">The sequence shown here is derived from an EMBL/GenBank/DDBJ whole genome shotgun (WGS) entry which is preliminary data.</text>
</comment>
<evidence type="ECO:0000256" key="1">
    <source>
        <dbReference type="SAM" id="Phobius"/>
    </source>
</evidence>
<sequence length="53" mass="6575">MLTEPEYLCFFSGKTDQIEKKFLSFFFFIFNFNFSFLFKFFLFVSSVQRRFPL</sequence>
<reference evidence="2 3" key="1">
    <citation type="submission" date="2024-05" db="EMBL/GenBank/DDBJ databases">
        <title>Long read based assembly of the Candida bracarensis genome reveals expanded adhesin content.</title>
        <authorList>
            <person name="Marcet-Houben M."/>
            <person name="Ksiezopolska E."/>
            <person name="Gabaldon T."/>
        </authorList>
    </citation>
    <scope>NUCLEOTIDE SEQUENCE [LARGE SCALE GENOMIC DNA]</scope>
    <source>
        <strain evidence="2 3">CBM6</strain>
    </source>
</reference>
<keyword evidence="3" id="KW-1185">Reference proteome</keyword>
<keyword evidence="1" id="KW-0812">Transmembrane</keyword>
<name>A0ABR4NMF1_9SACH</name>
<keyword evidence="1" id="KW-0472">Membrane</keyword>
<accession>A0ABR4NMF1</accession>
<gene>
    <name evidence="2" type="ORF">RNJ44_02069</name>
</gene>
<keyword evidence="1" id="KW-1133">Transmembrane helix</keyword>
<evidence type="ECO:0000313" key="3">
    <source>
        <dbReference type="Proteomes" id="UP001623330"/>
    </source>
</evidence>
<proteinExistence type="predicted"/>
<protein>
    <submittedName>
        <fullName evidence="2">Uncharacterized protein</fullName>
    </submittedName>
</protein>
<feature type="transmembrane region" description="Helical" evidence="1">
    <location>
        <begin position="22"/>
        <end position="44"/>
    </location>
</feature>
<evidence type="ECO:0000313" key="2">
    <source>
        <dbReference type="EMBL" id="KAL3228982.1"/>
    </source>
</evidence>